<dbReference type="AlphaFoldDB" id="A0A8K1CA20"/>
<evidence type="ECO:0000313" key="5">
    <source>
        <dbReference type="Proteomes" id="UP000794436"/>
    </source>
</evidence>
<dbReference type="OrthoDB" id="166776at2759"/>
<keyword evidence="3" id="KW-0732">Signal</keyword>
<feature type="transmembrane region" description="Helical" evidence="2">
    <location>
        <begin position="224"/>
        <end position="246"/>
    </location>
</feature>
<evidence type="ECO:0000256" key="3">
    <source>
        <dbReference type="SAM" id="SignalP"/>
    </source>
</evidence>
<gene>
    <name evidence="4" type="ORF">Poli38472_007058</name>
</gene>
<keyword evidence="5" id="KW-1185">Reference proteome</keyword>
<evidence type="ECO:0000256" key="2">
    <source>
        <dbReference type="SAM" id="Phobius"/>
    </source>
</evidence>
<comment type="caution">
    <text evidence="4">The sequence shown here is derived from an EMBL/GenBank/DDBJ whole genome shotgun (WGS) entry which is preliminary data.</text>
</comment>
<feature type="region of interest" description="Disordered" evidence="1">
    <location>
        <begin position="250"/>
        <end position="289"/>
    </location>
</feature>
<evidence type="ECO:0000313" key="4">
    <source>
        <dbReference type="EMBL" id="TMW58913.1"/>
    </source>
</evidence>
<accession>A0A8K1CA20</accession>
<reference evidence="4" key="1">
    <citation type="submission" date="2019-03" db="EMBL/GenBank/DDBJ databases">
        <title>Long read genome sequence of the mycoparasitic Pythium oligandrum ATCC 38472 isolated from sugarbeet rhizosphere.</title>
        <authorList>
            <person name="Gaulin E."/>
        </authorList>
    </citation>
    <scope>NUCLEOTIDE SEQUENCE</scope>
    <source>
        <strain evidence="4">ATCC 38472_TT</strain>
    </source>
</reference>
<feature type="chain" id="PRO_5035478039" evidence="3">
    <location>
        <begin position="22"/>
        <end position="289"/>
    </location>
</feature>
<feature type="signal peptide" evidence="3">
    <location>
        <begin position="1"/>
        <end position="21"/>
    </location>
</feature>
<dbReference type="EMBL" id="SPLM01000110">
    <property type="protein sequence ID" value="TMW58913.1"/>
    <property type="molecule type" value="Genomic_DNA"/>
</dbReference>
<sequence>MSPRPWRRAALLVALLLYATALCITCATDTEEKIVITTVTGETKEISREEFEAMQAQQASVAKENEWKERQRLEDIEREDPAVAQQIRFASVAFSELQRHGYARGYRLAGFTEKDRVLITTKAELKQGKRKEFQIKMQIRAELDKASGVKANPGTSAHKRDQEPTQISYDVEVLLDQNDGTSLVYAWEVGRDGRRGRRLSIKPSEAMLKRAKEKESQLGETATFARYMLAGGVTLIAIGAALVFIASQAPPSAPEKTKKKQTKPATSPKRLSREEVAKREAGDGWELAN</sequence>
<protein>
    <submittedName>
        <fullName evidence="4">Uncharacterized protein</fullName>
    </submittedName>
</protein>
<keyword evidence="2" id="KW-0812">Transmembrane</keyword>
<proteinExistence type="predicted"/>
<keyword evidence="2" id="KW-0472">Membrane</keyword>
<name>A0A8K1CA20_PYTOL</name>
<evidence type="ECO:0000256" key="1">
    <source>
        <dbReference type="SAM" id="MobiDB-lite"/>
    </source>
</evidence>
<feature type="compositionally biased region" description="Basic and acidic residues" evidence="1">
    <location>
        <begin position="271"/>
        <end position="282"/>
    </location>
</feature>
<organism evidence="4 5">
    <name type="scientific">Pythium oligandrum</name>
    <name type="common">Mycoparasitic fungus</name>
    <dbReference type="NCBI Taxonomy" id="41045"/>
    <lineage>
        <taxon>Eukaryota</taxon>
        <taxon>Sar</taxon>
        <taxon>Stramenopiles</taxon>
        <taxon>Oomycota</taxon>
        <taxon>Peronosporomycetes</taxon>
        <taxon>Pythiales</taxon>
        <taxon>Pythiaceae</taxon>
        <taxon>Pythium</taxon>
    </lineage>
</organism>
<dbReference type="Proteomes" id="UP000794436">
    <property type="component" value="Unassembled WGS sequence"/>
</dbReference>
<keyword evidence="2" id="KW-1133">Transmembrane helix</keyword>